<evidence type="ECO:0000313" key="2">
    <source>
        <dbReference type="Proteomes" id="UP000298652"/>
    </source>
</evidence>
<sequence>MALCWQAADSFFSSPPSIWSLPERSSGIAPKIPNLRGKILLLFSLEEVAIKGEFVPFQPFSSSIHHF</sequence>
<organism evidence="1 2">
    <name type="scientific">Setaria viridis</name>
    <name type="common">Green bristlegrass</name>
    <name type="synonym">Setaria italica subsp. viridis</name>
    <dbReference type="NCBI Taxonomy" id="4556"/>
    <lineage>
        <taxon>Eukaryota</taxon>
        <taxon>Viridiplantae</taxon>
        <taxon>Streptophyta</taxon>
        <taxon>Embryophyta</taxon>
        <taxon>Tracheophyta</taxon>
        <taxon>Spermatophyta</taxon>
        <taxon>Magnoliopsida</taxon>
        <taxon>Liliopsida</taxon>
        <taxon>Poales</taxon>
        <taxon>Poaceae</taxon>
        <taxon>PACMAD clade</taxon>
        <taxon>Panicoideae</taxon>
        <taxon>Panicodae</taxon>
        <taxon>Paniceae</taxon>
        <taxon>Cenchrinae</taxon>
        <taxon>Setaria</taxon>
    </lineage>
</organism>
<evidence type="ECO:0000313" key="1">
    <source>
        <dbReference type="EMBL" id="TKW20489.1"/>
    </source>
</evidence>
<accession>A0A4U6V1C5</accession>
<reference evidence="1" key="1">
    <citation type="submission" date="2019-03" db="EMBL/GenBank/DDBJ databases">
        <title>WGS assembly of Setaria viridis.</title>
        <authorList>
            <person name="Huang P."/>
            <person name="Jenkins J."/>
            <person name="Grimwood J."/>
            <person name="Barry K."/>
            <person name="Healey A."/>
            <person name="Mamidi S."/>
            <person name="Sreedasyam A."/>
            <person name="Shu S."/>
            <person name="Feldman M."/>
            <person name="Wu J."/>
            <person name="Yu Y."/>
            <person name="Chen C."/>
            <person name="Johnson J."/>
            <person name="Rokhsar D."/>
            <person name="Baxter I."/>
            <person name="Schmutz J."/>
            <person name="Brutnell T."/>
            <person name="Kellogg E."/>
        </authorList>
    </citation>
    <scope>NUCLEOTIDE SEQUENCE [LARGE SCALE GENOMIC DNA]</scope>
</reference>
<name>A0A4U6V1C5_SETVI</name>
<dbReference type="Proteomes" id="UP000298652">
    <property type="component" value="Chromosome 4"/>
</dbReference>
<keyword evidence="2" id="KW-1185">Reference proteome</keyword>
<gene>
    <name evidence="1" type="ORF">SEVIR_4G092000v2</name>
</gene>
<dbReference type="AlphaFoldDB" id="A0A4U6V1C5"/>
<dbReference type="EMBL" id="CM016555">
    <property type="protein sequence ID" value="TKW20489.1"/>
    <property type="molecule type" value="Genomic_DNA"/>
</dbReference>
<dbReference type="Gramene" id="TKW20489">
    <property type="protein sequence ID" value="TKW20489"/>
    <property type="gene ID" value="SEVIR_4G092000v2"/>
</dbReference>
<proteinExistence type="predicted"/>
<protein>
    <submittedName>
        <fullName evidence="1">Uncharacterized protein</fullName>
    </submittedName>
</protein>